<keyword evidence="3" id="KW-0238">DNA-binding</keyword>
<reference evidence="6 7" key="1">
    <citation type="submission" date="2018-03" db="EMBL/GenBank/DDBJ databases">
        <title>Genomic Encyclopedia of Archaeal and Bacterial Type Strains, Phase II (KMG-II): from individual species to whole genera.</title>
        <authorList>
            <person name="Goeker M."/>
        </authorList>
    </citation>
    <scope>NUCLEOTIDE SEQUENCE [LARGE SCALE GENOMIC DNA]</scope>
    <source>
        <strain evidence="6 7">DSM 29328</strain>
    </source>
</reference>
<gene>
    <name evidence="6" type="ORF">CLV78_11342</name>
</gene>
<dbReference type="Pfam" id="PF03466">
    <property type="entry name" value="LysR_substrate"/>
    <property type="match status" value="1"/>
</dbReference>
<dbReference type="PRINTS" id="PR00039">
    <property type="entry name" value="HTHLYSR"/>
</dbReference>
<protein>
    <submittedName>
        <fullName evidence="6">LysR family glycine cleavage system transcriptional activator</fullName>
    </submittedName>
</protein>
<sequence length="305" mass="33529">MHRLPPLNALRAFEAAARHLSFKEAAQELNVTPGAVSQQVKSLEDWLGTKLFHRLTRALTLTPAGQAALPDLTEGFDRLSMAVDRMARHSEGAELSVSVSLSFGALWLVPRLDRFRALHPEIEIRIDGTDKRVDIARGEADVAIRYGPGGYRDVRVDTLFPQFNAPVCSPALIEGTAPLKTPQDLSHHTLLHIDWKDAEASWRMWLLAANAASVDSTKGPRFSEESMAVQAAIDGHGVALVGDKLVSDHIAAGRLIYPFGAEHRTPLTFAYFVLTRHSDDVSSNVACFRDWLLAEADPELERAAL</sequence>
<proteinExistence type="inferred from homology"/>
<dbReference type="SUPFAM" id="SSF53850">
    <property type="entry name" value="Periplasmic binding protein-like II"/>
    <property type="match status" value="1"/>
</dbReference>
<organism evidence="6 7">
    <name type="scientific">Aliiruegeria haliotis</name>
    <dbReference type="NCBI Taxonomy" id="1280846"/>
    <lineage>
        <taxon>Bacteria</taxon>
        <taxon>Pseudomonadati</taxon>
        <taxon>Pseudomonadota</taxon>
        <taxon>Alphaproteobacteria</taxon>
        <taxon>Rhodobacterales</taxon>
        <taxon>Roseobacteraceae</taxon>
        <taxon>Aliiruegeria</taxon>
    </lineage>
</organism>
<name>A0A2T0RGZ2_9RHOB</name>
<dbReference type="AlphaFoldDB" id="A0A2T0RGZ2"/>
<dbReference type="GO" id="GO:0006351">
    <property type="term" value="P:DNA-templated transcription"/>
    <property type="evidence" value="ECO:0007669"/>
    <property type="project" value="TreeGrafter"/>
</dbReference>
<dbReference type="OrthoDB" id="9813056at2"/>
<dbReference type="InterPro" id="IPR036388">
    <property type="entry name" value="WH-like_DNA-bd_sf"/>
</dbReference>
<dbReference type="InterPro" id="IPR058163">
    <property type="entry name" value="LysR-type_TF_proteobact-type"/>
</dbReference>
<dbReference type="Gene3D" id="1.10.10.10">
    <property type="entry name" value="Winged helix-like DNA-binding domain superfamily/Winged helix DNA-binding domain"/>
    <property type="match status" value="1"/>
</dbReference>
<evidence type="ECO:0000259" key="5">
    <source>
        <dbReference type="PROSITE" id="PS50931"/>
    </source>
</evidence>
<dbReference type="Pfam" id="PF00126">
    <property type="entry name" value="HTH_1"/>
    <property type="match status" value="1"/>
</dbReference>
<dbReference type="PROSITE" id="PS50931">
    <property type="entry name" value="HTH_LYSR"/>
    <property type="match status" value="1"/>
</dbReference>
<dbReference type="GO" id="GO:0003700">
    <property type="term" value="F:DNA-binding transcription factor activity"/>
    <property type="evidence" value="ECO:0007669"/>
    <property type="project" value="InterPro"/>
</dbReference>
<comment type="caution">
    <text evidence="6">The sequence shown here is derived from an EMBL/GenBank/DDBJ whole genome shotgun (WGS) entry which is preliminary data.</text>
</comment>
<dbReference type="FunFam" id="3.40.190.10:FF:000017">
    <property type="entry name" value="Glycine cleavage system transcriptional activator"/>
    <property type="match status" value="1"/>
</dbReference>
<dbReference type="InterPro" id="IPR000847">
    <property type="entry name" value="LysR_HTH_N"/>
</dbReference>
<evidence type="ECO:0000313" key="6">
    <source>
        <dbReference type="EMBL" id="PRY20443.1"/>
    </source>
</evidence>
<accession>A0A2T0RGZ2</accession>
<keyword evidence="2" id="KW-0805">Transcription regulation</keyword>
<dbReference type="InterPro" id="IPR005119">
    <property type="entry name" value="LysR_subst-bd"/>
</dbReference>
<dbReference type="NCBIfam" id="NF008352">
    <property type="entry name" value="PRK11139.1"/>
    <property type="match status" value="1"/>
</dbReference>
<dbReference type="RefSeq" id="WP_106207729.1">
    <property type="nucleotide sequence ID" value="NZ_PVTD01000013.1"/>
</dbReference>
<keyword evidence="7" id="KW-1185">Reference proteome</keyword>
<evidence type="ECO:0000313" key="7">
    <source>
        <dbReference type="Proteomes" id="UP000239480"/>
    </source>
</evidence>
<comment type="similarity">
    <text evidence="1">Belongs to the LysR transcriptional regulatory family.</text>
</comment>
<dbReference type="GO" id="GO:0043565">
    <property type="term" value="F:sequence-specific DNA binding"/>
    <property type="evidence" value="ECO:0007669"/>
    <property type="project" value="TreeGrafter"/>
</dbReference>
<evidence type="ECO:0000256" key="4">
    <source>
        <dbReference type="ARBA" id="ARBA00023163"/>
    </source>
</evidence>
<dbReference type="PANTHER" id="PTHR30537">
    <property type="entry name" value="HTH-TYPE TRANSCRIPTIONAL REGULATOR"/>
    <property type="match status" value="1"/>
</dbReference>
<dbReference type="PANTHER" id="PTHR30537:SF26">
    <property type="entry name" value="GLYCINE CLEAVAGE SYSTEM TRANSCRIPTIONAL ACTIVATOR"/>
    <property type="match status" value="1"/>
</dbReference>
<dbReference type="Proteomes" id="UP000239480">
    <property type="component" value="Unassembled WGS sequence"/>
</dbReference>
<feature type="domain" description="HTH lysR-type" evidence="5">
    <location>
        <begin position="5"/>
        <end position="62"/>
    </location>
</feature>
<dbReference type="InterPro" id="IPR036390">
    <property type="entry name" value="WH_DNA-bd_sf"/>
</dbReference>
<dbReference type="SUPFAM" id="SSF46785">
    <property type="entry name" value="Winged helix' DNA-binding domain"/>
    <property type="match status" value="1"/>
</dbReference>
<evidence type="ECO:0000256" key="3">
    <source>
        <dbReference type="ARBA" id="ARBA00023125"/>
    </source>
</evidence>
<dbReference type="CDD" id="cd08432">
    <property type="entry name" value="PBP2_GcdR_TrpI_HvrB_AmpR_like"/>
    <property type="match status" value="1"/>
</dbReference>
<dbReference type="Gene3D" id="3.40.190.10">
    <property type="entry name" value="Periplasmic binding protein-like II"/>
    <property type="match status" value="2"/>
</dbReference>
<dbReference type="FunFam" id="1.10.10.10:FF:000038">
    <property type="entry name" value="Glycine cleavage system transcriptional activator"/>
    <property type="match status" value="1"/>
</dbReference>
<keyword evidence="4" id="KW-0804">Transcription</keyword>
<evidence type="ECO:0000256" key="1">
    <source>
        <dbReference type="ARBA" id="ARBA00009437"/>
    </source>
</evidence>
<evidence type="ECO:0000256" key="2">
    <source>
        <dbReference type="ARBA" id="ARBA00023015"/>
    </source>
</evidence>
<dbReference type="EMBL" id="PVTD01000013">
    <property type="protein sequence ID" value="PRY20443.1"/>
    <property type="molecule type" value="Genomic_DNA"/>
</dbReference>